<dbReference type="PANTHER" id="PTHR33678:SF1">
    <property type="entry name" value="BLL1576 PROTEIN"/>
    <property type="match status" value="1"/>
</dbReference>
<reference evidence="4 5" key="2">
    <citation type="journal article" date="2016" name="Microb. Ecol.">
        <title>Genome Characteristics of a Novel Type I Methanotroph (Sn10-6) Isolated from a Flooded Indian Rice Field.</title>
        <authorList>
            <person name="Rahalkar M.C."/>
            <person name="Pandit P.S."/>
            <person name="Dhakephalkar P.K."/>
            <person name="Pore S."/>
            <person name="Arora P."/>
            <person name="Kapse N."/>
        </authorList>
    </citation>
    <scope>NUCLEOTIDE SEQUENCE [LARGE SCALE GENOMIC DNA]</scope>
    <source>
        <strain evidence="4 5">Sn10-6</strain>
    </source>
</reference>
<dbReference type="AlphaFoldDB" id="A0A0F3IDQ5"/>
<dbReference type="InterPro" id="IPR024474">
    <property type="entry name" value="Znf_dom_IS66"/>
</dbReference>
<comment type="caution">
    <text evidence="4">The sequence shown here is derived from an EMBL/GenBank/DDBJ whole genome shotgun (WGS) entry which is preliminary data.</text>
</comment>
<evidence type="ECO:0000313" key="4">
    <source>
        <dbReference type="EMBL" id="KJV04940.1"/>
    </source>
</evidence>
<dbReference type="InterPro" id="IPR052344">
    <property type="entry name" value="Transposase-related"/>
</dbReference>
<evidence type="ECO:0000259" key="2">
    <source>
        <dbReference type="Pfam" id="PF13005"/>
    </source>
</evidence>
<name>A0A0F3IDQ5_9GAMM</name>
<evidence type="ECO:0000259" key="3">
    <source>
        <dbReference type="Pfam" id="PF13007"/>
    </source>
</evidence>
<dbReference type="PANTHER" id="PTHR33678">
    <property type="entry name" value="BLL1576 PROTEIN"/>
    <property type="match status" value="1"/>
</dbReference>
<evidence type="ECO:0000313" key="5">
    <source>
        <dbReference type="Proteomes" id="UP000033684"/>
    </source>
</evidence>
<dbReference type="EMBL" id="LAJX01000377">
    <property type="protein sequence ID" value="KJV04940.1"/>
    <property type="molecule type" value="Genomic_DNA"/>
</dbReference>
<dbReference type="Pfam" id="PF13007">
    <property type="entry name" value="LZ_Tnp_IS66"/>
    <property type="match status" value="1"/>
</dbReference>
<keyword evidence="5" id="KW-1185">Reference proteome</keyword>
<feature type="non-terminal residue" evidence="4">
    <location>
        <position position="183"/>
    </location>
</feature>
<feature type="region of interest" description="Disordered" evidence="1">
    <location>
        <begin position="105"/>
        <end position="133"/>
    </location>
</feature>
<dbReference type="Pfam" id="PF13005">
    <property type="entry name" value="zf-IS66"/>
    <property type="match status" value="1"/>
</dbReference>
<reference evidence="5" key="1">
    <citation type="submission" date="2015-03" db="EMBL/GenBank/DDBJ databases">
        <title>Draft genome sequence of a novel methanotroph (Sn10-6) isolated from flooded ricefield rhizosphere in India.</title>
        <authorList>
            <person name="Pandit P.S."/>
            <person name="Pore S.D."/>
            <person name="Arora P."/>
            <person name="Kapse N.G."/>
            <person name="Dhakephalkar P.K."/>
            <person name="Rahalkar M.C."/>
        </authorList>
    </citation>
    <scope>NUCLEOTIDE SEQUENCE [LARGE SCALE GENOMIC DNA]</scope>
    <source>
        <strain evidence="5">Sn10-6</strain>
    </source>
</reference>
<feature type="domain" description="Transposase TnpC homeodomain" evidence="3">
    <location>
        <begin position="62"/>
        <end position="137"/>
    </location>
</feature>
<dbReference type="Proteomes" id="UP000033684">
    <property type="component" value="Unassembled WGS sequence"/>
</dbReference>
<sequence>MKTLADIDRLDFEPATKSQVVDMIRVLLDQTVQDRELLQLKDAQIQAKDAVIRAKDFKIEALTHELAHLRRIRFGVKSETLSPLQQDVFEETLETDLSAIDAEIEQLQDDQPGDTVAKPKRPRAGRQSLPEHLPRIEHRHEPESCTCGQCGKDLVKIGEDVTEQLDVEPAKFFVHRHIRPQYA</sequence>
<dbReference type="InterPro" id="IPR024463">
    <property type="entry name" value="Transposase_TnpC_homeodom"/>
</dbReference>
<organism evidence="4 5">
    <name type="scientific">Methylocucumis oryzae</name>
    <dbReference type="NCBI Taxonomy" id="1632867"/>
    <lineage>
        <taxon>Bacteria</taxon>
        <taxon>Pseudomonadati</taxon>
        <taxon>Pseudomonadota</taxon>
        <taxon>Gammaproteobacteria</taxon>
        <taxon>Methylococcales</taxon>
        <taxon>Methylococcaceae</taxon>
        <taxon>Methylocucumis</taxon>
    </lineage>
</organism>
<proteinExistence type="predicted"/>
<gene>
    <name evidence="4" type="ORF">VZ94_21780</name>
</gene>
<accession>A0A0F3IDQ5</accession>
<evidence type="ECO:0000256" key="1">
    <source>
        <dbReference type="SAM" id="MobiDB-lite"/>
    </source>
</evidence>
<feature type="domain" description="Transposase IS66 zinc-finger binding" evidence="2">
    <location>
        <begin position="145"/>
        <end position="183"/>
    </location>
</feature>
<protein>
    <submittedName>
        <fullName evidence="4">Transposase</fullName>
    </submittedName>
</protein>